<dbReference type="PANTHER" id="PTHR42686">
    <property type="entry name" value="GH17980P-RELATED"/>
    <property type="match status" value="1"/>
</dbReference>
<name>A0AAU6SDX4_9MICO</name>
<dbReference type="Pfam" id="PF00248">
    <property type="entry name" value="Aldo_ket_red"/>
    <property type="match status" value="1"/>
</dbReference>
<proteinExistence type="predicted"/>
<dbReference type="RefSeq" id="WP_349429123.1">
    <property type="nucleotide sequence ID" value="NZ_CP151632.1"/>
</dbReference>
<dbReference type="EMBL" id="CP151632">
    <property type="protein sequence ID" value="WZO35117.1"/>
    <property type="molecule type" value="Genomic_DNA"/>
</dbReference>
<protein>
    <submittedName>
        <fullName evidence="2">Aldo/keto reductase</fullName>
    </submittedName>
</protein>
<dbReference type="PANTHER" id="PTHR42686:SF1">
    <property type="entry name" value="GH17980P-RELATED"/>
    <property type="match status" value="1"/>
</dbReference>
<reference evidence="2" key="1">
    <citation type="submission" date="2024-04" db="EMBL/GenBank/DDBJ databases">
        <authorList>
            <person name="Roder T."/>
            <person name="Oberhansli S."/>
            <person name="Kreuzer M."/>
        </authorList>
    </citation>
    <scope>NUCLEOTIDE SEQUENCE</scope>
    <source>
        <strain evidence="2">LWS13-1.2</strain>
    </source>
</reference>
<accession>A0AAU6SDX4</accession>
<dbReference type="GO" id="GO:0016491">
    <property type="term" value="F:oxidoreductase activity"/>
    <property type="evidence" value="ECO:0007669"/>
    <property type="project" value="InterPro"/>
</dbReference>
<feature type="domain" description="NADP-dependent oxidoreductase" evidence="1">
    <location>
        <begin position="17"/>
        <end position="74"/>
    </location>
</feature>
<evidence type="ECO:0000313" key="2">
    <source>
        <dbReference type="EMBL" id="WZO35117.1"/>
    </source>
</evidence>
<evidence type="ECO:0000259" key="1">
    <source>
        <dbReference type="Pfam" id="PF00248"/>
    </source>
</evidence>
<dbReference type="InterPro" id="IPR020471">
    <property type="entry name" value="AKR"/>
</dbReference>
<gene>
    <name evidence="2" type="ORF">MRBLWS13_002797</name>
</gene>
<dbReference type="SUPFAM" id="SSF51430">
    <property type="entry name" value="NAD(P)-linked oxidoreductase"/>
    <property type="match status" value="1"/>
</dbReference>
<dbReference type="AlphaFoldDB" id="A0AAU6SDX4"/>
<dbReference type="InterPro" id="IPR023210">
    <property type="entry name" value="NADP_OxRdtase_dom"/>
</dbReference>
<dbReference type="Gene3D" id="3.20.20.100">
    <property type="entry name" value="NADP-dependent oxidoreductase domain"/>
    <property type="match status" value="1"/>
</dbReference>
<organism evidence="2">
    <name type="scientific">Microbacterium sp. LWS13-1.2</name>
    <dbReference type="NCBI Taxonomy" id="3135264"/>
    <lineage>
        <taxon>Bacteria</taxon>
        <taxon>Bacillati</taxon>
        <taxon>Actinomycetota</taxon>
        <taxon>Actinomycetes</taxon>
        <taxon>Micrococcales</taxon>
        <taxon>Microbacteriaceae</taxon>
        <taxon>Microbacterium</taxon>
    </lineage>
</organism>
<sequence>MSAIGDGMNQSAMLAELVRRCDLDIVMVAGRYTLLDQSAARDLLPVAADRGVAVVAAAIYNSGLFSSDRPRDRARFDYEVAPVELAARRLTES</sequence>
<dbReference type="InterPro" id="IPR036812">
    <property type="entry name" value="NAD(P)_OxRdtase_dom_sf"/>
</dbReference>
<dbReference type="GO" id="GO:0005829">
    <property type="term" value="C:cytosol"/>
    <property type="evidence" value="ECO:0007669"/>
    <property type="project" value="TreeGrafter"/>
</dbReference>